<dbReference type="PANTHER" id="PTHR30036:SF7">
    <property type="entry name" value="ABC TRANSPORTER PERIPLASMIC-BINDING PROTEIN YPHF"/>
    <property type="match status" value="1"/>
</dbReference>
<feature type="chain" id="PRO_5040790187" evidence="3">
    <location>
        <begin position="22"/>
        <end position="336"/>
    </location>
</feature>
<gene>
    <name evidence="5" type="ORF">M8542_48710</name>
</gene>
<proteinExistence type="inferred from homology"/>
<feature type="domain" description="Periplasmic binding protein" evidence="4">
    <location>
        <begin position="38"/>
        <end position="294"/>
    </location>
</feature>
<comment type="caution">
    <text evidence="5">The sequence shown here is derived from an EMBL/GenBank/DDBJ whole genome shotgun (WGS) entry which is preliminary data.</text>
</comment>
<comment type="subcellular location">
    <subcellularLocation>
        <location evidence="1">Cell envelope</location>
    </subcellularLocation>
</comment>
<dbReference type="GO" id="GO:0030288">
    <property type="term" value="C:outer membrane-bounded periplasmic space"/>
    <property type="evidence" value="ECO:0007669"/>
    <property type="project" value="TreeGrafter"/>
</dbReference>
<dbReference type="RefSeq" id="WP_257927277.1">
    <property type="nucleotide sequence ID" value="NZ_JAMXQV010000052.1"/>
</dbReference>
<comment type="similarity">
    <text evidence="2">Belongs to the bacterial solute-binding protein 2 family.</text>
</comment>
<dbReference type="EMBL" id="JAMXQV010000052">
    <property type="protein sequence ID" value="MCR6490706.1"/>
    <property type="molecule type" value="Genomic_DNA"/>
</dbReference>
<organism evidence="5 6">
    <name type="scientific">Amycolatopsis iheyensis</name>
    <dbReference type="NCBI Taxonomy" id="2945988"/>
    <lineage>
        <taxon>Bacteria</taxon>
        <taxon>Bacillati</taxon>
        <taxon>Actinomycetota</taxon>
        <taxon>Actinomycetes</taxon>
        <taxon>Pseudonocardiales</taxon>
        <taxon>Pseudonocardiaceae</taxon>
        <taxon>Amycolatopsis</taxon>
    </lineage>
</organism>
<dbReference type="PROSITE" id="PS51257">
    <property type="entry name" value="PROKAR_LIPOPROTEIN"/>
    <property type="match status" value="1"/>
</dbReference>
<dbReference type="InterPro" id="IPR025997">
    <property type="entry name" value="SBP_2_dom"/>
</dbReference>
<accession>A0A9X2SRL1</accession>
<dbReference type="PANTHER" id="PTHR30036">
    <property type="entry name" value="D-XYLOSE-BINDING PERIPLASMIC PROTEIN"/>
    <property type="match status" value="1"/>
</dbReference>
<protein>
    <submittedName>
        <fullName evidence="5">Autoinducer 2 ABC transporter substrate-binding protein</fullName>
    </submittedName>
</protein>
<evidence type="ECO:0000256" key="3">
    <source>
        <dbReference type="SAM" id="SignalP"/>
    </source>
</evidence>
<dbReference type="AlphaFoldDB" id="A0A9X2SRL1"/>
<sequence length="336" mass="35168">MRGPTKTFRLVATLLLGVALALGGCSEQPANAPAPTRIAFVPKVGGIPYFEAMNTGGVEAAKQLGVEWTTIGPKTVDPAEQVTILRDLIAKKVDVIVVAPNDPAALAQVIGEARAKGIHVLTSDTDAPGTQREVFVNQASAQGIGAALTDALMAKTGAAGKYAIVSCGPAAANLNAWIAVQKEYTASHYPKAQLVETVYAGEDEDNAKSLANELMARHPDLTGLVGECTTSAPAVAQAVRDRQKIGQVFTVGVGTPQAIKPFLLDGSCSQSVLWNVESLGWLTAWTAKQVADGKPLQAVNKVSLELPAVKYDTATKTVLLGDPLLITADNVDQFKY</sequence>
<dbReference type="CDD" id="cd06302">
    <property type="entry name" value="PBP1_LsrB_Quorum_Sensing-like"/>
    <property type="match status" value="1"/>
</dbReference>
<dbReference type="Pfam" id="PF13407">
    <property type="entry name" value="Peripla_BP_4"/>
    <property type="match status" value="1"/>
</dbReference>
<dbReference type="GO" id="GO:0030246">
    <property type="term" value="F:carbohydrate binding"/>
    <property type="evidence" value="ECO:0007669"/>
    <property type="project" value="TreeGrafter"/>
</dbReference>
<feature type="signal peptide" evidence="3">
    <location>
        <begin position="1"/>
        <end position="21"/>
    </location>
</feature>
<reference evidence="5" key="1">
    <citation type="submission" date="2022-06" db="EMBL/GenBank/DDBJ databases">
        <title>Amycolatopsis iheyaensis sp. nov., a new species of the genus Amycolatopsis isolated from soil in Iheya island, Japan.</title>
        <authorList>
            <person name="Ngamcharungchit C."/>
            <person name="Kanto H."/>
            <person name="Take A."/>
            <person name="Intra B."/>
            <person name="Matsumoto A."/>
            <person name="Panbangred W."/>
            <person name="Inahashi Y."/>
        </authorList>
    </citation>
    <scope>NUCLEOTIDE SEQUENCE</scope>
    <source>
        <strain evidence="5">OK19-0408</strain>
    </source>
</reference>
<name>A0A9X2SRL1_9PSEU</name>
<keyword evidence="3" id="KW-0732">Signal</keyword>
<keyword evidence="6" id="KW-1185">Reference proteome</keyword>
<evidence type="ECO:0000313" key="5">
    <source>
        <dbReference type="EMBL" id="MCR6490706.1"/>
    </source>
</evidence>
<evidence type="ECO:0000259" key="4">
    <source>
        <dbReference type="Pfam" id="PF13407"/>
    </source>
</evidence>
<evidence type="ECO:0000313" key="6">
    <source>
        <dbReference type="Proteomes" id="UP001144096"/>
    </source>
</evidence>
<dbReference type="InterPro" id="IPR050555">
    <property type="entry name" value="Bact_Solute-Bind_Prot2"/>
</dbReference>
<evidence type="ECO:0000256" key="1">
    <source>
        <dbReference type="ARBA" id="ARBA00004196"/>
    </source>
</evidence>
<dbReference type="SUPFAM" id="SSF53822">
    <property type="entry name" value="Periplasmic binding protein-like I"/>
    <property type="match status" value="1"/>
</dbReference>
<dbReference type="InterPro" id="IPR028082">
    <property type="entry name" value="Peripla_BP_I"/>
</dbReference>
<dbReference type="Gene3D" id="3.40.50.2300">
    <property type="match status" value="2"/>
</dbReference>
<dbReference type="Proteomes" id="UP001144096">
    <property type="component" value="Unassembled WGS sequence"/>
</dbReference>
<evidence type="ECO:0000256" key="2">
    <source>
        <dbReference type="ARBA" id="ARBA00007639"/>
    </source>
</evidence>